<dbReference type="Proteomes" id="UP001396334">
    <property type="component" value="Unassembled WGS sequence"/>
</dbReference>
<dbReference type="PANTHER" id="PTHR37078">
    <property type="entry name" value="NODULE CYSTEINE-RICH (NCR) SECRETED PEPTIDE"/>
    <property type="match status" value="1"/>
</dbReference>
<organism evidence="2 3">
    <name type="scientific">Hibiscus sabdariffa</name>
    <name type="common">roselle</name>
    <dbReference type="NCBI Taxonomy" id="183260"/>
    <lineage>
        <taxon>Eukaryota</taxon>
        <taxon>Viridiplantae</taxon>
        <taxon>Streptophyta</taxon>
        <taxon>Embryophyta</taxon>
        <taxon>Tracheophyta</taxon>
        <taxon>Spermatophyta</taxon>
        <taxon>Magnoliopsida</taxon>
        <taxon>eudicotyledons</taxon>
        <taxon>Gunneridae</taxon>
        <taxon>Pentapetalae</taxon>
        <taxon>rosids</taxon>
        <taxon>malvids</taxon>
        <taxon>Malvales</taxon>
        <taxon>Malvaceae</taxon>
        <taxon>Malvoideae</taxon>
        <taxon>Hibiscus</taxon>
    </lineage>
</organism>
<dbReference type="PANTHER" id="PTHR37078:SF6">
    <property type="entry name" value="NODULE CYSTEINE-RICH (NCR) SECRETED PEPTIDE"/>
    <property type="match status" value="1"/>
</dbReference>
<comment type="caution">
    <text evidence="2">The sequence shown here is derived from an EMBL/GenBank/DDBJ whole genome shotgun (WGS) entry which is preliminary data.</text>
</comment>
<gene>
    <name evidence="2" type="ORF">V6N11_036756</name>
</gene>
<accession>A0ABR2RBA9</accession>
<name>A0ABR2RBA9_9ROSI</name>
<feature type="signal peptide" evidence="1">
    <location>
        <begin position="1"/>
        <end position="20"/>
    </location>
</feature>
<evidence type="ECO:0000313" key="2">
    <source>
        <dbReference type="EMBL" id="KAK9010243.1"/>
    </source>
</evidence>
<dbReference type="EMBL" id="JBBPBN010000024">
    <property type="protein sequence ID" value="KAK9010243.1"/>
    <property type="molecule type" value="Genomic_DNA"/>
</dbReference>
<protein>
    <submittedName>
        <fullName evidence="2">Uncharacterized protein</fullName>
    </submittedName>
</protein>
<evidence type="ECO:0000256" key="1">
    <source>
        <dbReference type="SAM" id="SignalP"/>
    </source>
</evidence>
<feature type="chain" id="PRO_5046814601" evidence="1">
    <location>
        <begin position="21"/>
        <end position="75"/>
    </location>
</feature>
<sequence length="75" mass="8049">MERFQGSVLLLLLLVISVSAGRPLSILPDQQRYSKILGSLGVVCKCCDGSGAGGECSTAWTQPCSKLKCLPWKLH</sequence>
<proteinExistence type="predicted"/>
<keyword evidence="1" id="KW-0732">Signal</keyword>
<evidence type="ECO:0000313" key="3">
    <source>
        <dbReference type="Proteomes" id="UP001396334"/>
    </source>
</evidence>
<keyword evidence="3" id="KW-1185">Reference proteome</keyword>
<reference evidence="2 3" key="1">
    <citation type="journal article" date="2024" name="G3 (Bethesda)">
        <title>Genome assembly of Hibiscus sabdariffa L. provides insights into metabolisms of medicinal natural products.</title>
        <authorList>
            <person name="Kim T."/>
        </authorList>
    </citation>
    <scope>NUCLEOTIDE SEQUENCE [LARGE SCALE GENOMIC DNA]</scope>
    <source>
        <strain evidence="2">TK-2024</strain>
        <tissue evidence="2">Old leaves</tissue>
    </source>
</reference>